<evidence type="ECO:0000313" key="6">
    <source>
        <dbReference type="Proteomes" id="UP000249299"/>
    </source>
</evidence>
<evidence type="ECO:0000256" key="2">
    <source>
        <dbReference type="ARBA" id="ARBA00023125"/>
    </source>
</evidence>
<dbReference type="GO" id="GO:0003677">
    <property type="term" value="F:DNA binding"/>
    <property type="evidence" value="ECO:0007669"/>
    <property type="project" value="UniProtKB-KW"/>
</dbReference>
<dbReference type="SUPFAM" id="SSF51306">
    <property type="entry name" value="LexA/Signal peptidase"/>
    <property type="match status" value="1"/>
</dbReference>
<dbReference type="InterPro" id="IPR001387">
    <property type="entry name" value="Cro/C1-type_HTH"/>
</dbReference>
<dbReference type="InterPro" id="IPR015927">
    <property type="entry name" value="Peptidase_S24_S26A/B/C"/>
</dbReference>
<keyword evidence="3" id="KW-0804">Transcription</keyword>
<comment type="caution">
    <text evidence="5">The sequence shown here is derived from an EMBL/GenBank/DDBJ whole genome shotgun (WGS) entry which is preliminary data.</text>
</comment>
<dbReference type="Pfam" id="PF01381">
    <property type="entry name" value="HTH_3"/>
    <property type="match status" value="1"/>
</dbReference>
<accession>A0A327JU48</accession>
<feature type="domain" description="HTH cro/C1-type" evidence="4">
    <location>
        <begin position="19"/>
        <end position="58"/>
    </location>
</feature>
<evidence type="ECO:0000259" key="4">
    <source>
        <dbReference type="PROSITE" id="PS50943"/>
    </source>
</evidence>
<keyword evidence="6" id="KW-1185">Reference proteome</keyword>
<dbReference type="SUPFAM" id="SSF47413">
    <property type="entry name" value="lambda repressor-like DNA-binding domains"/>
    <property type="match status" value="1"/>
</dbReference>
<organism evidence="5 6">
    <name type="scientific">Rhodobium orientis</name>
    <dbReference type="NCBI Taxonomy" id="34017"/>
    <lineage>
        <taxon>Bacteria</taxon>
        <taxon>Pseudomonadati</taxon>
        <taxon>Pseudomonadota</taxon>
        <taxon>Alphaproteobacteria</taxon>
        <taxon>Hyphomicrobiales</taxon>
        <taxon>Rhodobiaceae</taxon>
        <taxon>Rhodobium</taxon>
    </lineage>
</organism>
<keyword evidence="1" id="KW-0805">Transcription regulation</keyword>
<keyword evidence="2" id="KW-0238">DNA-binding</keyword>
<dbReference type="Proteomes" id="UP000249299">
    <property type="component" value="Unassembled WGS sequence"/>
</dbReference>
<protein>
    <recommendedName>
        <fullName evidence="4">HTH cro/C1-type domain-containing protein</fullName>
    </recommendedName>
</protein>
<dbReference type="Pfam" id="PF00717">
    <property type="entry name" value="Peptidase_S24"/>
    <property type="match status" value="1"/>
</dbReference>
<name>A0A327JU48_9HYPH</name>
<dbReference type="Gene3D" id="1.10.260.40">
    <property type="entry name" value="lambda repressor-like DNA-binding domains"/>
    <property type="match status" value="1"/>
</dbReference>
<dbReference type="EMBL" id="NPEV01000006">
    <property type="protein sequence ID" value="RAI29014.1"/>
    <property type="molecule type" value="Genomic_DNA"/>
</dbReference>
<evidence type="ECO:0000256" key="1">
    <source>
        <dbReference type="ARBA" id="ARBA00023015"/>
    </source>
</evidence>
<dbReference type="Gene3D" id="2.10.109.10">
    <property type="entry name" value="Umud Fragment, subunit A"/>
    <property type="match status" value="1"/>
</dbReference>
<gene>
    <name evidence="5" type="ORF">CH339_04840</name>
</gene>
<evidence type="ECO:0000313" key="5">
    <source>
        <dbReference type="EMBL" id="RAI29014.1"/>
    </source>
</evidence>
<dbReference type="PANTHER" id="PTHR40661">
    <property type="match status" value="1"/>
</dbReference>
<dbReference type="PANTHER" id="PTHR40661:SF3">
    <property type="entry name" value="FELS-1 PROPHAGE TRANSCRIPTIONAL REGULATOR"/>
    <property type="match status" value="1"/>
</dbReference>
<dbReference type="OrthoDB" id="528805at2"/>
<dbReference type="PROSITE" id="PS50943">
    <property type="entry name" value="HTH_CROC1"/>
    <property type="match status" value="1"/>
</dbReference>
<dbReference type="InterPro" id="IPR039418">
    <property type="entry name" value="LexA-like"/>
</dbReference>
<dbReference type="InterPro" id="IPR036286">
    <property type="entry name" value="LexA/Signal_pep-like_sf"/>
</dbReference>
<dbReference type="AlphaFoldDB" id="A0A327JU48"/>
<dbReference type="InterPro" id="IPR010982">
    <property type="entry name" value="Lambda_DNA-bd_dom_sf"/>
</dbReference>
<dbReference type="RefSeq" id="WP_111433154.1">
    <property type="nucleotide sequence ID" value="NZ_JACIGG010000004.1"/>
</dbReference>
<proteinExistence type="predicted"/>
<dbReference type="CDD" id="cd06529">
    <property type="entry name" value="S24_LexA-like"/>
    <property type="match status" value="1"/>
</dbReference>
<evidence type="ECO:0000256" key="3">
    <source>
        <dbReference type="ARBA" id="ARBA00023163"/>
    </source>
</evidence>
<sequence length="220" mass="23297">MTFSERLASLQGSKSARSFARSLGISEGAYRALVRGGSPTLDTLLSIANSANVSVQWLATGEGSKSGDALAGTATEIPAETSGFCMIPRLNVRVSAGGGAVVAEEDSVGLIAFRADWLRRRGINPDAARALSAKGDSMEPTIRDGDVLLVDTSIDSIRDNGIYVVVFNGFVLVKRIHVRRDGGVRLISDNQALYEPDDVPAAETPSLTIAGRVMWFGRSI</sequence>
<reference evidence="5 6" key="1">
    <citation type="submission" date="2017-07" db="EMBL/GenBank/DDBJ databases">
        <title>Draft Genome Sequences of Select Purple Nonsulfur Bacteria.</title>
        <authorList>
            <person name="Lasarre B."/>
            <person name="Mckinlay J.B."/>
        </authorList>
    </citation>
    <scope>NUCLEOTIDE SEQUENCE [LARGE SCALE GENOMIC DNA]</scope>
    <source>
        <strain evidence="5 6">DSM 11290</strain>
    </source>
</reference>